<dbReference type="AlphaFoldDB" id="A0A8H5GJI8"/>
<evidence type="ECO:0000256" key="9">
    <source>
        <dbReference type="PIRSR" id="PIRSR602401-1"/>
    </source>
</evidence>
<feature type="region of interest" description="Disordered" evidence="10">
    <location>
        <begin position="471"/>
        <end position="598"/>
    </location>
</feature>
<feature type="transmembrane region" description="Helical" evidence="11">
    <location>
        <begin position="88"/>
        <end position="104"/>
    </location>
</feature>
<feature type="transmembrane region" description="Helical" evidence="11">
    <location>
        <begin position="175"/>
        <end position="198"/>
    </location>
</feature>
<comment type="cofactor">
    <cofactor evidence="1 9">
        <name>heme</name>
        <dbReference type="ChEBI" id="CHEBI:30413"/>
    </cofactor>
</comment>
<name>A0A8H5GJI8_9AGAR</name>
<feature type="transmembrane region" description="Helical" evidence="11">
    <location>
        <begin position="444"/>
        <end position="467"/>
    </location>
</feature>
<dbReference type="PROSITE" id="PS00086">
    <property type="entry name" value="CYTOCHROME_P450"/>
    <property type="match status" value="1"/>
</dbReference>
<keyword evidence="8" id="KW-0503">Monooxygenase</keyword>
<feature type="compositionally biased region" description="Basic and acidic residues" evidence="10">
    <location>
        <begin position="387"/>
        <end position="399"/>
    </location>
</feature>
<reference evidence="12 13" key="1">
    <citation type="journal article" date="2020" name="ISME J.">
        <title>Uncovering the hidden diversity of litter-decomposition mechanisms in mushroom-forming fungi.</title>
        <authorList>
            <person name="Floudas D."/>
            <person name="Bentzer J."/>
            <person name="Ahren D."/>
            <person name="Johansson T."/>
            <person name="Persson P."/>
            <person name="Tunlid A."/>
        </authorList>
    </citation>
    <scope>NUCLEOTIDE SEQUENCE [LARGE SCALE GENOMIC DNA]</scope>
    <source>
        <strain evidence="12 13">CBS 291.85</strain>
    </source>
</reference>
<comment type="caution">
    <text evidence="12">The sequence shown here is derived from an EMBL/GenBank/DDBJ whole genome shotgun (WGS) entry which is preliminary data.</text>
</comment>
<keyword evidence="7 9" id="KW-0408">Iron</keyword>
<feature type="transmembrane region" description="Helical" evidence="11">
    <location>
        <begin position="32"/>
        <end position="51"/>
    </location>
</feature>
<keyword evidence="6" id="KW-0560">Oxidoreductase</keyword>
<evidence type="ECO:0000256" key="5">
    <source>
        <dbReference type="ARBA" id="ARBA00022723"/>
    </source>
</evidence>
<gene>
    <name evidence="12" type="ORF">D9758_006644</name>
</gene>
<dbReference type="Gene3D" id="1.10.630.10">
    <property type="entry name" value="Cytochrome P450"/>
    <property type="match status" value="1"/>
</dbReference>
<feature type="transmembrane region" description="Helical" evidence="11">
    <location>
        <begin position="319"/>
        <end position="340"/>
    </location>
</feature>
<feature type="compositionally biased region" description="Polar residues" evidence="10">
    <location>
        <begin position="486"/>
        <end position="507"/>
    </location>
</feature>
<dbReference type="PANTHER" id="PTHR46300:SF7">
    <property type="entry name" value="P450, PUTATIVE (EUROFUNG)-RELATED"/>
    <property type="match status" value="1"/>
</dbReference>
<evidence type="ECO:0000256" key="11">
    <source>
        <dbReference type="SAM" id="Phobius"/>
    </source>
</evidence>
<dbReference type="EMBL" id="JAACJM010000025">
    <property type="protein sequence ID" value="KAF5365906.1"/>
    <property type="molecule type" value="Genomic_DNA"/>
</dbReference>
<dbReference type="PANTHER" id="PTHR46300">
    <property type="entry name" value="P450, PUTATIVE (EUROFUNG)-RELATED-RELATED"/>
    <property type="match status" value="1"/>
</dbReference>
<evidence type="ECO:0000256" key="3">
    <source>
        <dbReference type="ARBA" id="ARBA00010617"/>
    </source>
</evidence>
<feature type="compositionally biased region" description="Low complexity" evidence="10">
    <location>
        <begin position="508"/>
        <end position="544"/>
    </location>
</feature>
<sequence>MASPSLTMSSSPPPSYKSSKEAFVTGMTGSSILHVNLASSVALASIFLYYALQSRRVISSQSLVSASVVLGLPLLLCMTLFADRPVTLFLLCAVPGAAVCIGIERKDRLGKGEMLPSSASAAGAMQSQSSNASLTQLPSLTTYRSHMLLMTMLAILAVDFPVFPRNMVKCETFGVSLMDIGVGSFVFASGTVSAIPLIKNPSHLTAPMIPKIVTIVKKCLPIILLGVVRVLLVKGTEYPEHETEYGTHWNFFITLALLPIMQVFLHPLMARLSLTGMGVAVAFVQQFFLLSPRGLNLQHYVLHVERERANFFSANKEGFVSLMGYFAIHLLGLATGTLILPPSPSYFRRAQRELGTRLARKGTSAGAVKKKVVRRDNSDSESDEEVDPKTGHDAELDPFDNHDTIQMRLAAPRQNDKTATELRSTDEVERAGWGVSRRLVNLPYIFWICAYNVSFLLGYLLLDMLFYPSSSSGRNRKARRSPPTSPAGSTNYSRSPISPSPSVNTANLRPSSPLFSPRSPSPSINTANLRPSSPLHSPRSPSPSANTANLRPGSPLFSPRSPSPSFPPAFSPSTSFDQALPSPGPGWQSQEVVSRAQREVEDIPPPLLDAVNKNGLVLFLVVLTKTSERGLSKPPGPPGYPIVENLFDIPDSKQMSSEIWAEWGRKWGDVVSASVFGTTVIVINSYKHAIEMLEKRGAAFSDRPFLAMPAEVCEMKHGIGLLPYGKALTAGRSMLHQALGTEATIRLYYPEVERLGRKFLQRLLDSPENVLDHCHHFTGSVVLSTAYGYEVQDTQHQEDPLVKIATTVVDAFSRSTTPGAFLVNDIPFLLKFKSLLPEWFPGMGWKRLGRLWAKEYWDMVNIPFEAVKKQMLEGTAKESFVSRWLAKDLSEQQEFYLKMAASDMFAAGVDTTSSILYAFFLLMAMNPEIQKKAQEEIDNVIGQDRLPSLEDIKELPYVYAIWKEVIRFHPPVPNSLPHANRYDKIYDDMFIPKGSVIFVNIWNITHDENVYKDPMTFNPARFLGEHPEQDPRDIIFGFGRRICPGRRLAETMFCAALALVLATFDISSNSGEPVYFKRKPGIIRLLHEMRLRIVPRHSDRPRLFA</sequence>
<feature type="compositionally biased region" description="Pro residues" evidence="10">
    <location>
        <begin position="561"/>
        <end position="570"/>
    </location>
</feature>
<feature type="binding site" description="axial binding residue" evidence="9">
    <location>
        <position position="1043"/>
    </location>
    <ligand>
        <name>heme</name>
        <dbReference type="ChEBI" id="CHEBI:30413"/>
    </ligand>
    <ligandPart>
        <name>Fe</name>
        <dbReference type="ChEBI" id="CHEBI:18248"/>
    </ligandPart>
</feature>
<evidence type="ECO:0000256" key="6">
    <source>
        <dbReference type="ARBA" id="ARBA00023002"/>
    </source>
</evidence>
<keyword evidence="13" id="KW-1185">Reference proteome</keyword>
<keyword evidence="11" id="KW-0812">Transmembrane</keyword>
<dbReference type="GO" id="GO:0005506">
    <property type="term" value="F:iron ion binding"/>
    <property type="evidence" value="ECO:0007669"/>
    <property type="project" value="InterPro"/>
</dbReference>
<evidence type="ECO:0000256" key="2">
    <source>
        <dbReference type="ARBA" id="ARBA00005179"/>
    </source>
</evidence>
<feature type="transmembrane region" description="Helical" evidence="11">
    <location>
        <begin position="219"/>
        <end position="236"/>
    </location>
</feature>
<comment type="pathway">
    <text evidence="2">Secondary metabolite biosynthesis.</text>
</comment>
<dbReference type="GO" id="GO:0020037">
    <property type="term" value="F:heme binding"/>
    <property type="evidence" value="ECO:0007669"/>
    <property type="project" value="InterPro"/>
</dbReference>
<dbReference type="InterPro" id="IPR036396">
    <property type="entry name" value="Cyt_P450_sf"/>
</dbReference>
<feature type="region of interest" description="Disordered" evidence="10">
    <location>
        <begin position="369"/>
        <end position="399"/>
    </location>
</feature>
<dbReference type="PRINTS" id="PR00463">
    <property type="entry name" value="EP450I"/>
</dbReference>
<feature type="transmembrane region" description="Helical" evidence="11">
    <location>
        <begin position="248"/>
        <end position="265"/>
    </location>
</feature>
<evidence type="ECO:0008006" key="14">
    <source>
        <dbReference type="Google" id="ProtNLM"/>
    </source>
</evidence>
<evidence type="ECO:0000256" key="8">
    <source>
        <dbReference type="ARBA" id="ARBA00023033"/>
    </source>
</evidence>
<dbReference type="GO" id="GO:0006506">
    <property type="term" value="P:GPI anchor biosynthetic process"/>
    <property type="evidence" value="ECO:0007669"/>
    <property type="project" value="UniProtKB-UniPathway"/>
</dbReference>
<dbReference type="Proteomes" id="UP000559256">
    <property type="component" value="Unassembled WGS sequence"/>
</dbReference>
<keyword evidence="4 9" id="KW-0349">Heme</keyword>
<dbReference type="CDD" id="cd11065">
    <property type="entry name" value="CYP64-like"/>
    <property type="match status" value="1"/>
</dbReference>
<feature type="transmembrane region" description="Helical" evidence="11">
    <location>
        <begin position="63"/>
        <end position="82"/>
    </location>
</feature>
<protein>
    <recommendedName>
        <fullName evidence="14">GPI-anchored wall transfer protein 1</fullName>
    </recommendedName>
</protein>
<evidence type="ECO:0000313" key="13">
    <source>
        <dbReference type="Proteomes" id="UP000559256"/>
    </source>
</evidence>
<keyword evidence="5 9" id="KW-0479">Metal-binding</keyword>
<dbReference type="GO" id="GO:0016705">
    <property type="term" value="F:oxidoreductase activity, acting on paired donors, with incorporation or reduction of molecular oxygen"/>
    <property type="evidence" value="ECO:0007669"/>
    <property type="project" value="InterPro"/>
</dbReference>
<evidence type="ECO:0000256" key="1">
    <source>
        <dbReference type="ARBA" id="ARBA00001971"/>
    </source>
</evidence>
<dbReference type="GO" id="GO:0016746">
    <property type="term" value="F:acyltransferase activity"/>
    <property type="evidence" value="ECO:0007669"/>
    <property type="project" value="InterPro"/>
</dbReference>
<dbReference type="Pfam" id="PF06423">
    <property type="entry name" value="GWT1"/>
    <property type="match status" value="1"/>
</dbReference>
<dbReference type="UniPathway" id="UPA00196"/>
<keyword evidence="11" id="KW-1133">Transmembrane helix</keyword>
<dbReference type="SUPFAM" id="SSF48264">
    <property type="entry name" value="Cytochrome P450"/>
    <property type="match status" value="1"/>
</dbReference>
<dbReference type="InterPro" id="IPR050364">
    <property type="entry name" value="Cytochrome_P450_fung"/>
</dbReference>
<dbReference type="Pfam" id="PF00067">
    <property type="entry name" value="p450"/>
    <property type="match status" value="1"/>
</dbReference>
<dbReference type="OrthoDB" id="15270at2759"/>
<accession>A0A8H5GJI8</accession>
<evidence type="ECO:0000313" key="12">
    <source>
        <dbReference type="EMBL" id="KAF5365906.1"/>
    </source>
</evidence>
<evidence type="ECO:0000256" key="10">
    <source>
        <dbReference type="SAM" id="MobiDB-lite"/>
    </source>
</evidence>
<dbReference type="InterPro" id="IPR009447">
    <property type="entry name" value="PIGW/GWT1"/>
</dbReference>
<evidence type="ECO:0000256" key="7">
    <source>
        <dbReference type="ARBA" id="ARBA00023004"/>
    </source>
</evidence>
<keyword evidence="11" id="KW-0472">Membrane</keyword>
<dbReference type="GO" id="GO:0016020">
    <property type="term" value="C:membrane"/>
    <property type="evidence" value="ECO:0007669"/>
    <property type="project" value="InterPro"/>
</dbReference>
<organism evidence="12 13">
    <name type="scientific">Tetrapyrgos nigripes</name>
    <dbReference type="NCBI Taxonomy" id="182062"/>
    <lineage>
        <taxon>Eukaryota</taxon>
        <taxon>Fungi</taxon>
        <taxon>Dikarya</taxon>
        <taxon>Basidiomycota</taxon>
        <taxon>Agaricomycotina</taxon>
        <taxon>Agaricomycetes</taxon>
        <taxon>Agaricomycetidae</taxon>
        <taxon>Agaricales</taxon>
        <taxon>Marasmiineae</taxon>
        <taxon>Marasmiaceae</taxon>
        <taxon>Tetrapyrgos</taxon>
    </lineage>
</organism>
<dbReference type="GO" id="GO:0004497">
    <property type="term" value="F:monooxygenase activity"/>
    <property type="evidence" value="ECO:0007669"/>
    <property type="project" value="UniProtKB-KW"/>
</dbReference>
<evidence type="ECO:0000256" key="4">
    <source>
        <dbReference type="ARBA" id="ARBA00022617"/>
    </source>
</evidence>
<dbReference type="InterPro" id="IPR017972">
    <property type="entry name" value="Cyt_P450_CS"/>
</dbReference>
<dbReference type="InterPro" id="IPR001128">
    <property type="entry name" value="Cyt_P450"/>
</dbReference>
<proteinExistence type="inferred from homology"/>
<comment type="similarity">
    <text evidence="3">Belongs to the cytochrome P450 family.</text>
</comment>
<dbReference type="InterPro" id="IPR002401">
    <property type="entry name" value="Cyt_P450_E_grp-I"/>
</dbReference>